<dbReference type="SUPFAM" id="SSF50685">
    <property type="entry name" value="Barwin-like endoglucanases"/>
    <property type="match status" value="1"/>
</dbReference>
<dbReference type="Pfam" id="PF06725">
    <property type="entry name" value="3D"/>
    <property type="match status" value="1"/>
</dbReference>
<dbReference type="InterPro" id="IPR036908">
    <property type="entry name" value="RlpA-like_sf"/>
</dbReference>
<protein>
    <recommendedName>
        <fullName evidence="2">3D domain-containing protein</fullName>
    </recommendedName>
</protein>
<evidence type="ECO:0000259" key="2">
    <source>
        <dbReference type="Pfam" id="PF06725"/>
    </source>
</evidence>
<dbReference type="InterPro" id="IPR010611">
    <property type="entry name" value="3D_dom"/>
</dbReference>
<dbReference type="PANTHER" id="PTHR39160:SF4">
    <property type="entry name" value="RESUSCITATION-PROMOTING FACTOR RPFB"/>
    <property type="match status" value="1"/>
</dbReference>
<reference evidence="3 4" key="1">
    <citation type="submission" date="2017-11" db="EMBL/GenBank/DDBJ databases">
        <title>Genome-resolved metagenomics identifies genetic mobility, metabolic interactions, and unexpected diversity in perchlorate-reducing communities.</title>
        <authorList>
            <person name="Barnum T.P."/>
            <person name="Figueroa I.A."/>
            <person name="Carlstrom C.I."/>
            <person name="Lucas L.N."/>
            <person name="Engelbrektson A.L."/>
            <person name="Coates J.D."/>
        </authorList>
    </citation>
    <scope>NUCLEOTIDE SEQUENCE [LARGE SCALE GENOMIC DNA]</scope>
    <source>
        <strain evidence="3">BM706</strain>
    </source>
</reference>
<accession>A0A2N5ZEB7</accession>
<sequence>MSLMKYITFLVMIITAVYLLINPTYSIDVQDKVDHHVRFFKKDFVIDKNDVKGILTEYFKIEKSPEYSKESLVYARFKDKLKDWDTKEIPGITATAYYPGPESCGEYADGYTFMEMVADYGIMAVDPRVIELGSVVYVENYGFAIAADIGGAIKGNKIDLCFPEYNTAMEFGVERLNVAMIPIN</sequence>
<evidence type="ECO:0000313" key="3">
    <source>
        <dbReference type="EMBL" id="PLX17000.1"/>
    </source>
</evidence>
<evidence type="ECO:0000313" key="4">
    <source>
        <dbReference type="Proteomes" id="UP000234857"/>
    </source>
</evidence>
<organism evidence="3 4">
    <name type="scientific">Muiribacterium halophilum</name>
    <dbReference type="NCBI Taxonomy" id="2053465"/>
    <lineage>
        <taxon>Bacteria</taxon>
        <taxon>Candidatus Muiribacteriota</taxon>
        <taxon>Candidatus Muiribacteriia</taxon>
        <taxon>Candidatus Muiribacteriales</taxon>
        <taxon>Candidatus Muiribacteriaceae</taxon>
        <taxon>Candidatus Muiribacterium</taxon>
    </lineage>
</organism>
<dbReference type="GO" id="GO:0009254">
    <property type="term" value="P:peptidoglycan turnover"/>
    <property type="evidence" value="ECO:0007669"/>
    <property type="project" value="InterPro"/>
</dbReference>
<gene>
    <name evidence="3" type="ORF">C0601_08465</name>
</gene>
<dbReference type="EMBL" id="PKTG01000097">
    <property type="protein sequence ID" value="PLX17000.1"/>
    <property type="molecule type" value="Genomic_DNA"/>
</dbReference>
<feature type="domain" description="3D" evidence="2">
    <location>
        <begin position="123"/>
        <end position="178"/>
    </location>
</feature>
<evidence type="ECO:0000256" key="1">
    <source>
        <dbReference type="ARBA" id="ARBA00022729"/>
    </source>
</evidence>
<dbReference type="PANTHER" id="PTHR39160">
    <property type="entry name" value="CELL WALL-BINDING PROTEIN YOCH"/>
    <property type="match status" value="1"/>
</dbReference>
<name>A0A2N5ZEB7_MUIH1</name>
<dbReference type="Gene3D" id="2.40.40.10">
    <property type="entry name" value="RlpA-like domain"/>
    <property type="match status" value="1"/>
</dbReference>
<dbReference type="GO" id="GO:0019867">
    <property type="term" value="C:outer membrane"/>
    <property type="evidence" value="ECO:0007669"/>
    <property type="project" value="InterPro"/>
</dbReference>
<proteinExistence type="predicted"/>
<dbReference type="CDD" id="cd22786">
    <property type="entry name" value="DPBB_YuiC-like"/>
    <property type="match status" value="1"/>
</dbReference>
<dbReference type="InterPro" id="IPR051933">
    <property type="entry name" value="Resuscitation_pf_RpfB"/>
</dbReference>
<dbReference type="Proteomes" id="UP000234857">
    <property type="component" value="Unassembled WGS sequence"/>
</dbReference>
<comment type="caution">
    <text evidence="3">The sequence shown here is derived from an EMBL/GenBank/DDBJ whole genome shotgun (WGS) entry which is preliminary data.</text>
</comment>
<dbReference type="AlphaFoldDB" id="A0A2N5ZEB7"/>
<keyword evidence="1" id="KW-0732">Signal</keyword>
<dbReference type="GO" id="GO:0004553">
    <property type="term" value="F:hydrolase activity, hydrolyzing O-glycosyl compounds"/>
    <property type="evidence" value="ECO:0007669"/>
    <property type="project" value="InterPro"/>
</dbReference>